<accession>A0A163M1N1</accession>
<dbReference type="PANTHER" id="PTHR28234">
    <property type="entry name" value="NUCLEAR CONTROL OF ATPASE PROTEIN 2"/>
    <property type="match status" value="1"/>
</dbReference>
<dbReference type="OrthoDB" id="413313at2759"/>
<dbReference type="EMBL" id="LT553217">
    <property type="protein sequence ID" value="SAM00428.1"/>
    <property type="molecule type" value="Genomic_DNA"/>
</dbReference>
<protein>
    <recommendedName>
        <fullName evidence="8">Nuclear control of ATPase protein 2</fullName>
    </recommendedName>
</protein>
<dbReference type="FunCoup" id="A0A163M1N1">
    <property type="interactions" value="43"/>
</dbReference>
<dbReference type="InterPro" id="IPR013946">
    <property type="entry name" value="NCA2-like"/>
</dbReference>
<evidence type="ECO:0000256" key="1">
    <source>
        <dbReference type="ARBA" id="ARBA00004225"/>
    </source>
</evidence>
<gene>
    <name evidence="6" type="primary">ABSGL_06116.1 scaffold 7701</name>
</gene>
<dbReference type="Proteomes" id="UP000078561">
    <property type="component" value="Unassembled WGS sequence"/>
</dbReference>
<keyword evidence="4" id="KW-0496">Mitochondrion</keyword>
<evidence type="ECO:0000313" key="6">
    <source>
        <dbReference type="EMBL" id="SAM00428.1"/>
    </source>
</evidence>
<dbReference type="InParanoid" id="A0A163M1N1"/>
<evidence type="ECO:0000256" key="4">
    <source>
        <dbReference type="ARBA" id="ARBA00023128"/>
    </source>
</evidence>
<dbReference type="AlphaFoldDB" id="A0A163M1N1"/>
<evidence type="ECO:0000313" key="7">
    <source>
        <dbReference type="Proteomes" id="UP000078561"/>
    </source>
</evidence>
<comment type="subcellular location">
    <subcellularLocation>
        <location evidence="1">Mitochondrion membrane</location>
        <topology evidence="1">Multi-pass membrane protein</topology>
    </subcellularLocation>
</comment>
<evidence type="ECO:0000256" key="5">
    <source>
        <dbReference type="ARBA" id="ARBA00023136"/>
    </source>
</evidence>
<keyword evidence="7" id="KW-1185">Reference proteome</keyword>
<evidence type="ECO:0000256" key="2">
    <source>
        <dbReference type="ARBA" id="ARBA00022692"/>
    </source>
</evidence>
<dbReference type="GO" id="GO:0005741">
    <property type="term" value="C:mitochondrial outer membrane"/>
    <property type="evidence" value="ECO:0007669"/>
    <property type="project" value="TreeGrafter"/>
</dbReference>
<dbReference type="OMA" id="YHEFHED"/>
<organism evidence="6">
    <name type="scientific">Absidia glauca</name>
    <name type="common">Pin mould</name>
    <dbReference type="NCBI Taxonomy" id="4829"/>
    <lineage>
        <taxon>Eukaryota</taxon>
        <taxon>Fungi</taxon>
        <taxon>Fungi incertae sedis</taxon>
        <taxon>Mucoromycota</taxon>
        <taxon>Mucoromycotina</taxon>
        <taxon>Mucoromycetes</taxon>
        <taxon>Mucorales</taxon>
        <taxon>Cunninghamellaceae</taxon>
        <taxon>Absidia</taxon>
    </lineage>
</organism>
<reference evidence="6" key="1">
    <citation type="submission" date="2016-04" db="EMBL/GenBank/DDBJ databases">
        <authorList>
            <person name="Evans L.H."/>
            <person name="Alamgir A."/>
            <person name="Owens N."/>
            <person name="Weber N.D."/>
            <person name="Virtaneva K."/>
            <person name="Barbian K."/>
            <person name="Babar A."/>
            <person name="Rosenke K."/>
        </authorList>
    </citation>
    <scope>NUCLEOTIDE SEQUENCE [LARGE SCALE GENOMIC DNA]</scope>
    <source>
        <strain evidence="6">CBS 101.48</strain>
    </source>
</reference>
<sequence>MTTYAIEEAQRLNASLLGIQREHLCSTTAILSSSSPDASLTPKQAWEAGDKTQFLLAAIQAVDASLSKVPRMEDINTYLTMYSSLGKENNNGDNDNTLEWLLVTKCTLAIYSHSLSSILQSTLPLSETLAYWNTIYGNTWFEVYYGLQTAPHRLYSLVVNTRQVLLDSTFSASSTTSGIKTLLTSSNHILASLFPMALRSEQGLHGAKSVSDIFRKLYHSPLPLALLRDEIQQKKTTLTSFRTQQAATLGLLIKQAPQFTTDSSQQLQVTSLDQVAKGTTQCVKALTLCLRGGGNNNDLGTSSAHTDLQSMIVDIERSGQTFTRATASPVQVAQDLQRIVELQSDYGSYLGWWKKEYGSPSNLTRHWIPTLMVVFGGNMALNYLCERQDDIKAWANEGMETVHGFVVNWLWEPILGVLDTIRCKDQRIGLSSKEGLKSDLQSLERMVVQFAKDHYQLSEPEISQLALQVRDGDVSVVLRAYENEIKHPLKNAIRGDLIQTLLIQVQKTKVDVDMAMQALDKLLKSNELNFAFLAVAPSMLLTWASAAWMKNIYQKRDGNRIQQIGRPLKDTLRRIERLFILDTTEDDLTCETQGALLCELLLLRNYAHYLPTRNAIRESFVQDIRDLEAVRLSKRQKMETINRMYHSWSFLA</sequence>
<dbReference type="PANTHER" id="PTHR28234:SF1">
    <property type="entry name" value="NUCLEAR CONTROL OF ATPASE PROTEIN 2"/>
    <property type="match status" value="1"/>
</dbReference>
<evidence type="ECO:0008006" key="8">
    <source>
        <dbReference type="Google" id="ProtNLM"/>
    </source>
</evidence>
<keyword evidence="5" id="KW-0472">Membrane</keyword>
<proteinExistence type="predicted"/>
<keyword evidence="3" id="KW-1133">Transmembrane helix</keyword>
<evidence type="ECO:0000256" key="3">
    <source>
        <dbReference type="ARBA" id="ARBA00022989"/>
    </source>
</evidence>
<dbReference type="STRING" id="4829.A0A163M1N1"/>
<name>A0A163M1N1_ABSGL</name>
<dbReference type="Pfam" id="PF08637">
    <property type="entry name" value="NCA2"/>
    <property type="match status" value="1"/>
</dbReference>
<keyword evidence="2" id="KW-0812">Transmembrane</keyword>